<organism evidence="3 4">
    <name type="scientific">Penicillium cf. griseofulvum</name>
    <dbReference type="NCBI Taxonomy" id="2972120"/>
    <lineage>
        <taxon>Eukaryota</taxon>
        <taxon>Fungi</taxon>
        <taxon>Dikarya</taxon>
        <taxon>Ascomycota</taxon>
        <taxon>Pezizomycotina</taxon>
        <taxon>Eurotiomycetes</taxon>
        <taxon>Eurotiomycetidae</taxon>
        <taxon>Eurotiales</taxon>
        <taxon>Aspergillaceae</taxon>
        <taxon>Penicillium</taxon>
    </lineage>
</organism>
<evidence type="ECO:0000256" key="1">
    <source>
        <dbReference type="SAM" id="Phobius"/>
    </source>
</evidence>
<proteinExistence type="predicted"/>
<keyword evidence="1" id="KW-0472">Membrane</keyword>
<gene>
    <name evidence="3" type="ORF">N7472_002892</name>
</gene>
<sequence>MKLLWPILCLGSAFAFTIEHPHSKILQLPFVPSRNDLIHGITSSFSINFSFQKGGLYANDHQLYPPSTTTTLQVLLYKDQSQNELSGKTVGLAYTLKPQPIHANKMPIVPRTIHVRVEFLDIQGNLVSPHAVAIRLYVDQDRKYKSGSFRVEPAHTGHRDHHRSQKTQPWVIKYWDGRLDTIKTTAPNPTINGIETGSASKSQFLPFWTSVVDPRYHPEYRPLDYNPDNESPISIIRDIVVPTLLGIVTGLVVCLVVFLIGYLGRFLWAHVRGQKEPGRRLRIISEEGTVSEKITIMSQIYATDDLELDV</sequence>
<accession>A0A9W9MS09</accession>
<dbReference type="AlphaFoldDB" id="A0A9W9MS09"/>
<name>A0A9W9MS09_9EURO</name>
<keyword evidence="1" id="KW-1133">Transmembrane helix</keyword>
<evidence type="ECO:0000313" key="4">
    <source>
        <dbReference type="Proteomes" id="UP001150879"/>
    </source>
</evidence>
<feature type="chain" id="PRO_5040991319" evidence="2">
    <location>
        <begin position="16"/>
        <end position="310"/>
    </location>
</feature>
<dbReference type="PANTHER" id="PTHR40622">
    <property type="match status" value="1"/>
</dbReference>
<keyword evidence="2" id="KW-0732">Signal</keyword>
<dbReference type="EMBL" id="JAPQKP010000002">
    <property type="protein sequence ID" value="KAJ5206444.1"/>
    <property type="molecule type" value="Genomic_DNA"/>
</dbReference>
<evidence type="ECO:0000313" key="3">
    <source>
        <dbReference type="EMBL" id="KAJ5206444.1"/>
    </source>
</evidence>
<protein>
    <submittedName>
        <fullName evidence="3">Uncharacterized protein</fullName>
    </submittedName>
</protein>
<evidence type="ECO:0000256" key="2">
    <source>
        <dbReference type="SAM" id="SignalP"/>
    </source>
</evidence>
<dbReference type="PANTHER" id="PTHR40622:SF1">
    <property type="match status" value="1"/>
</dbReference>
<reference evidence="3" key="1">
    <citation type="submission" date="2022-11" db="EMBL/GenBank/DDBJ databases">
        <authorList>
            <person name="Petersen C."/>
        </authorList>
    </citation>
    <scope>NUCLEOTIDE SEQUENCE</scope>
    <source>
        <strain evidence="3">IBT 16849</strain>
    </source>
</reference>
<dbReference type="Proteomes" id="UP001150879">
    <property type="component" value="Unassembled WGS sequence"/>
</dbReference>
<feature type="signal peptide" evidence="2">
    <location>
        <begin position="1"/>
        <end position="15"/>
    </location>
</feature>
<keyword evidence="4" id="KW-1185">Reference proteome</keyword>
<keyword evidence="1" id="KW-0812">Transmembrane</keyword>
<reference evidence="3" key="2">
    <citation type="journal article" date="2023" name="IMA Fungus">
        <title>Comparative genomic study of the Penicillium genus elucidates a diverse pangenome and 15 lateral gene transfer events.</title>
        <authorList>
            <person name="Petersen C."/>
            <person name="Sorensen T."/>
            <person name="Nielsen M.R."/>
            <person name="Sondergaard T.E."/>
            <person name="Sorensen J.L."/>
            <person name="Fitzpatrick D.A."/>
            <person name="Frisvad J.C."/>
            <person name="Nielsen K.L."/>
        </authorList>
    </citation>
    <scope>NUCLEOTIDE SEQUENCE</scope>
    <source>
        <strain evidence="3">IBT 16849</strain>
    </source>
</reference>
<dbReference type="OrthoDB" id="4367799at2759"/>
<comment type="caution">
    <text evidence="3">The sequence shown here is derived from an EMBL/GenBank/DDBJ whole genome shotgun (WGS) entry which is preliminary data.</text>
</comment>
<feature type="transmembrane region" description="Helical" evidence="1">
    <location>
        <begin position="239"/>
        <end position="263"/>
    </location>
</feature>